<dbReference type="Proteomes" id="UP000272781">
    <property type="component" value="Unassembled WGS sequence"/>
</dbReference>
<keyword evidence="1" id="KW-0255">Endonuclease</keyword>
<dbReference type="AlphaFoldDB" id="A0AAJ4REF6"/>
<sequence length="390" mass="46952">MKKINNKHFQIIEYEEINKKNINKKYFKELEEIAQTTEFLSYSKKGVLKSQNYVGIIQTKSGFVLEIFPKISVGNDTYKESKIILIEMIKTLKNHPFKKLSTANLKTEKMSLLEIFVSFFLNELDKLVKKGIKRDYISIQENQKFLKGKLLINEHIKNNLVHKERFFVEYDEYIEDILENRVIKTTLIKLNKLSKNLENQRRIREFMFVFDDVGEIRSLSELKKIHIDRSKKYYENVIEICKVFLDNKSFTPYKGESISFAILFDMNKLFESFVGYWFKKYCDKVKLQHKKYYLFDVDKKYRLTPDIVIENKIFDTKWKIIESLDDILGNDFYQMFAYSQKYSSKEVTLIFPRVYNIEEQEFGFDEEYKLKVRFIDLKNCEKEVKRIIND</sequence>
<dbReference type="RefSeq" id="WP_123352044.1">
    <property type="nucleotide sequence ID" value="NZ_CP027432.2"/>
</dbReference>
<proteinExistence type="predicted"/>
<keyword evidence="1" id="KW-0378">Hydrolase</keyword>
<dbReference type="Pfam" id="PF10117">
    <property type="entry name" value="McrBC"/>
    <property type="match status" value="1"/>
</dbReference>
<keyword evidence="1" id="KW-0540">Nuclease</keyword>
<dbReference type="PANTHER" id="PTHR38733:SF1">
    <property type="entry name" value="TYPE IV METHYL-DIRECTED RESTRICTION ENZYME ECOKMCRBC"/>
    <property type="match status" value="1"/>
</dbReference>
<keyword evidence="4" id="KW-1185">Reference proteome</keyword>
<evidence type="ECO:0000313" key="4">
    <source>
        <dbReference type="Proteomes" id="UP000298805"/>
    </source>
</evidence>
<accession>A0AAJ4REF6</accession>
<evidence type="ECO:0000313" key="2">
    <source>
        <dbReference type="EMBL" id="ROR41148.1"/>
    </source>
</evidence>
<dbReference type="Proteomes" id="UP000298805">
    <property type="component" value="Chromosome"/>
</dbReference>
<dbReference type="GO" id="GO:0004519">
    <property type="term" value="F:endonuclease activity"/>
    <property type="evidence" value="ECO:0007669"/>
    <property type="project" value="UniProtKB-KW"/>
</dbReference>
<evidence type="ECO:0000313" key="1">
    <source>
        <dbReference type="EMBL" id="QCI28140.2"/>
    </source>
</evidence>
<gene>
    <name evidence="1" type="ORF">C6V80_03970</name>
    <name evidence="2" type="ORF">EDC58_0632</name>
</gene>
<dbReference type="EMBL" id="CP027432">
    <property type="protein sequence ID" value="QCI28140.2"/>
    <property type="molecule type" value="Genomic_DNA"/>
</dbReference>
<dbReference type="InterPro" id="IPR019292">
    <property type="entry name" value="McrC"/>
</dbReference>
<dbReference type="EMBL" id="RJVK01000001">
    <property type="protein sequence ID" value="ROR41148.1"/>
    <property type="molecule type" value="Genomic_DNA"/>
</dbReference>
<reference evidence="1" key="3">
    <citation type="submission" date="2019-06" db="EMBL/GenBank/DDBJ databases">
        <title>A comparative analysis of the Nautiliaceae.</title>
        <authorList>
            <person name="Grosche A."/>
            <person name="Smedile F."/>
            <person name="Vetriani C."/>
        </authorList>
    </citation>
    <scope>NUCLEOTIDE SEQUENCE</scope>
    <source>
        <strain evidence="1">TB6</strain>
    </source>
</reference>
<name>A0AAJ4REF6_9BACT</name>
<evidence type="ECO:0000313" key="3">
    <source>
        <dbReference type="Proteomes" id="UP000272781"/>
    </source>
</evidence>
<dbReference type="PANTHER" id="PTHR38733">
    <property type="entry name" value="PROTEIN MCRC"/>
    <property type="match status" value="1"/>
</dbReference>
<protein>
    <submittedName>
        <fullName evidence="2">5-methylcytosine-specific restriction enzyme subunit McrC</fullName>
    </submittedName>
    <submittedName>
        <fullName evidence="1">Restriction endonuclease</fullName>
    </submittedName>
</protein>
<reference evidence="2 3" key="2">
    <citation type="submission" date="2018-11" db="EMBL/GenBank/DDBJ databases">
        <title>Genomic Encyclopedia of Type Strains, Phase IV (KMG-IV): sequencing the most valuable type-strain genomes for metagenomic binning, comparative biology and taxonomic classification.</title>
        <authorList>
            <person name="Goeker M."/>
        </authorList>
    </citation>
    <scope>NUCLEOTIDE SEQUENCE [LARGE SCALE GENOMIC DNA]</scope>
    <source>
        <strain evidence="2 3">DSM 27783</strain>
    </source>
</reference>
<organism evidence="2 3">
    <name type="scientific">Caminibacter pacificus</name>
    <dbReference type="NCBI Taxonomy" id="1424653"/>
    <lineage>
        <taxon>Bacteria</taxon>
        <taxon>Pseudomonadati</taxon>
        <taxon>Campylobacterota</taxon>
        <taxon>Epsilonproteobacteria</taxon>
        <taxon>Nautiliales</taxon>
        <taxon>Nautiliaceae</taxon>
        <taxon>Caminibacter</taxon>
    </lineage>
</organism>
<reference evidence="4" key="1">
    <citation type="submission" date="2018-03" db="EMBL/GenBank/DDBJ databases">
        <title>A comparative analysis of the Nautiliaceae.</title>
        <authorList>
            <person name="Grosche A."/>
            <person name="Smedile F."/>
            <person name="Vetriani C."/>
        </authorList>
    </citation>
    <scope>NUCLEOTIDE SEQUENCE [LARGE SCALE GENOMIC DNA]</scope>
    <source>
        <strain evidence="4">TB6</strain>
    </source>
</reference>